<dbReference type="EMBL" id="JAVSKO010000007">
    <property type="protein sequence ID" value="MDT3469866.1"/>
    <property type="molecule type" value="Genomic_DNA"/>
</dbReference>
<reference evidence="1" key="1">
    <citation type="submission" date="2023-07" db="EMBL/GenBank/DDBJ databases">
        <title>Comparative genomics of clinical Stenotrophomonas maltophilia isolates reveals regions of diversity which correlate with colonization and persistence in vivo.</title>
        <authorList>
            <person name="Mcdaniel M.S."/>
            <person name="Swords W.E."/>
            <person name="Sumpter N.A."/>
            <person name="Lindgren N.R."/>
            <person name="Billiot C.E."/>
        </authorList>
    </citation>
    <scope>NUCLEOTIDE SEQUENCE</scope>
    <source>
        <strain evidence="1">Ism4</strain>
    </source>
</reference>
<evidence type="ECO:0000313" key="2">
    <source>
        <dbReference type="Proteomes" id="UP001251948"/>
    </source>
</evidence>
<gene>
    <name evidence="1" type="ORF">ROV92_17925</name>
</gene>
<protein>
    <submittedName>
        <fullName evidence="1">Uncharacterized protein</fullName>
    </submittedName>
</protein>
<sequence>MLDISQAAAENTQTFVHEYVHFLQDLFLPYCIRENLVRIATFFDFMDRARHLGEIRLPNSASLEGAELTSLQTSVTWGDSQFISSVGRIENIKITEVPVDKHKFILYQYDLLLDDGTVYQLGARDLLEYIAWKIESKHFAVDQQLPDLPYNSVDLLSGYFDLSELNHFKRVALAEYCLQNDNPAHRLMMFLKDLKTGSIDADATKSDEAFVTYLKSANWMARGVIFEPVSDKIARRCNELRQSLQAKFPQGAFPSIYSWLDRVIDYAHANLAGRSFFAELWNLNSEEFFGKISQILRDVGIPLIVNDTGELGTSLGDGVDRDQFIQLLLAYEFMDYLGHEDMQCPLLDVCERDKPELIDNDCMDAPFRRALKDHLCPFGAFAKTHGLDQLRWHVKDRLVSRESSRWP</sequence>
<accession>A0AAJ2JE18</accession>
<comment type="caution">
    <text evidence="1">The sequence shown here is derived from an EMBL/GenBank/DDBJ whole genome shotgun (WGS) entry which is preliminary data.</text>
</comment>
<dbReference type="RefSeq" id="WP_312563799.1">
    <property type="nucleotide sequence ID" value="NZ_JAVSKO010000007.1"/>
</dbReference>
<name>A0AAJ2JE18_STEMA</name>
<dbReference type="AlphaFoldDB" id="A0AAJ2JE18"/>
<proteinExistence type="predicted"/>
<evidence type="ECO:0000313" key="1">
    <source>
        <dbReference type="EMBL" id="MDT3469866.1"/>
    </source>
</evidence>
<dbReference type="Proteomes" id="UP001251948">
    <property type="component" value="Unassembled WGS sequence"/>
</dbReference>
<organism evidence="1 2">
    <name type="scientific">Stenotrophomonas maltophilia</name>
    <name type="common">Pseudomonas maltophilia</name>
    <name type="synonym">Xanthomonas maltophilia</name>
    <dbReference type="NCBI Taxonomy" id="40324"/>
    <lineage>
        <taxon>Bacteria</taxon>
        <taxon>Pseudomonadati</taxon>
        <taxon>Pseudomonadota</taxon>
        <taxon>Gammaproteobacteria</taxon>
        <taxon>Lysobacterales</taxon>
        <taxon>Lysobacteraceae</taxon>
        <taxon>Stenotrophomonas</taxon>
        <taxon>Stenotrophomonas maltophilia group</taxon>
    </lineage>
</organism>